<evidence type="ECO:0000313" key="1">
    <source>
        <dbReference type="EMBL" id="GAD89903.1"/>
    </source>
</evidence>
<proteinExistence type="predicted"/>
<dbReference type="Proteomes" id="UP000017800">
    <property type="component" value="Unassembled WGS sequence"/>
</dbReference>
<dbReference type="AlphaFoldDB" id="V5FE31"/>
<reference evidence="1 2" key="2">
    <citation type="submission" date="2013-11" db="EMBL/GenBank/DDBJ databases">
        <title>Whole genome shotgun sequence of Vibrio halioticoli NBRC 102217.</title>
        <authorList>
            <person name="Isaki S."/>
            <person name="Kimura A."/>
            <person name="Ohji S."/>
            <person name="Hosoyama A."/>
            <person name="Fujita N."/>
            <person name="Hashimoto M."/>
            <person name="Hosoyama Y."/>
            <person name="Yamazoe A."/>
        </authorList>
    </citation>
    <scope>NUCLEOTIDE SEQUENCE [LARGE SCALE GENOMIC DNA]</scope>
    <source>
        <strain evidence="1 2">NBRC 102217</strain>
    </source>
</reference>
<sequence length="123" mass="14063">MSNYAYFCGIELAKNHFSLHAVDQNGKVILHKSVTRTKLLTTIANMPLMRIGVEACDGAQYWQEHSIDWDTMFVLWLLNMCSHQTRRKNDAVAICEAVQRPQLISYLLNLGILSMYRMKALGS</sequence>
<evidence type="ECO:0000313" key="2">
    <source>
        <dbReference type="Proteomes" id="UP000017800"/>
    </source>
</evidence>
<comment type="caution">
    <text evidence="1">The sequence shown here is derived from an EMBL/GenBank/DDBJ whole genome shotgun (WGS) entry which is preliminary data.</text>
</comment>
<gene>
    <name evidence="1" type="ORF">VHA01S_029_00360</name>
</gene>
<accession>V5FE31</accession>
<reference evidence="1 2" key="1">
    <citation type="submission" date="2013-10" db="EMBL/GenBank/DDBJ databases">
        <authorList>
            <person name="Ichikawa N."/>
            <person name="Kimura A."/>
            <person name="Ohji S."/>
            <person name="Hosoyama A."/>
            <person name="Fujita N."/>
        </authorList>
    </citation>
    <scope>NUCLEOTIDE SEQUENCE [LARGE SCALE GENOMIC DNA]</scope>
    <source>
        <strain evidence="1 2">NBRC 102217</strain>
    </source>
</reference>
<protein>
    <submittedName>
        <fullName evidence="1">Uncharacterized protein</fullName>
    </submittedName>
</protein>
<dbReference type="EMBL" id="BAUJ01000029">
    <property type="protein sequence ID" value="GAD89903.1"/>
    <property type="molecule type" value="Genomic_DNA"/>
</dbReference>
<organism evidence="1 2">
    <name type="scientific">Vibrio halioticoli NBRC 102217</name>
    <dbReference type="NCBI Taxonomy" id="1219072"/>
    <lineage>
        <taxon>Bacteria</taxon>
        <taxon>Pseudomonadati</taxon>
        <taxon>Pseudomonadota</taxon>
        <taxon>Gammaproteobacteria</taxon>
        <taxon>Vibrionales</taxon>
        <taxon>Vibrionaceae</taxon>
        <taxon>Vibrio</taxon>
    </lineage>
</organism>
<keyword evidence="2" id="KW-1185">Reference proteome</keyword>
<name>V5FE31_9VIBR</name>
<dbReference type="eggNOG" id="COG3547">
    <property type="taxonomic scope" value="Bacteria"/>
</dbReference>